<organism evidence="1 2">
    <name type="scientific">Polaribacter cellanae</name>
    <dbReference type="NCBI Taxonomy" id="2818493"/>
    <lineage>
        <taxon>Bacteria</taxon>
        <taxon>Pseudomonadati</taxon>
        <taxon>Bacteroidota</taxon>
        <taxon>Flavobacteriia</taxon>
        <taxon>Flavobacteriales</taxon>
        <taxon>Flavobacteriaceae</taxon>
    </lineage>
</organism>
<sequence>MKKILFFTAILIGFNTVAQSKKIVLGSKAKNYKYWKHKKVSTVIKLNTLKHIDLKGSEAKNLKIWNRKKSETKIVLAKKTKIRKLIGPKAKNHKPWQN</sequence>
<protein>
    <submittedName>
        <fullName evidence="1">Uncharacterized protein</fullName>
    </submittedName>
</protein>
<keyword evidence="2" id="KW-1185">Reference proteome</keyword>
<dbReference type="AlphaFoldDB" id="A0A975CTD9"/>
<dbReference type="EMBL" id="CP071869">
    <property type="protein sequence ID" value="QTE23006.1"/>
    <property type="molecule type" value="Genomic_DNA"/>
</dbReference>
<dbReference type="Proteomes" id="UP000663920">
    <property type="component" value="Chromosome"/>
</dbReference>
<dbReference type="KEGG" id="pcea:J3359_01655"/>
<accession>A0A975CTD9</accession>
<evidence type="ECO:0000313" key="2">
    <source>
        <dbReference type="Proteomes" id="UP000663920"/>
    </source>
</evidence>
<evidence type="ECO:0000313" key="1">
    <source>
        <dbReference type="EMBL" id="QTE23006.1"/>
    </source>
</evidence>
<proteinExistence type="predicted"/>
<name>A0A975CTD9_9FLAO</name>
<dbReference type="RefSeq" id="WP_208079022.1">
    <property type="nucleotide sequence ID" value="NZ_CP071869.1"/>
</dbReference>
<reference evidence="1 2" key="1">
    <citation type="submission" date="2021-03" db="EMBL/GenBank/DDBJ databases">
        <title>Complete genome of Polaribacter_sp.SM13.</title>
        <authorList>
            <person name="Jeong S.W."/>
            <person name="Bae J.W."/>
        </authorList>
    </citation>
    <scope>NUCLEOTIDE SEQUENCE [LARGE SCALE GENOMIC DNA]</scope>
    <source>
        <strain evidence="1 2">SM13</strain>
    </source>
</reference>
<gene>
    <name evidence="1" type="ORF">J3359_01655</name>
</gene>